<evidence type="ECO:0000256" key="1">
    <source>
        <dbReference type="ARBA" id="ARBA00004370"/>
    </source>
</evidence>
<keyword evidence="7" id="KW-1185">Reference proteome</keyword>
<feature type="region of interest" description="Disordered" evidence="5">
    <location>
        <begin position="1110"/>
        <end position="1151"/>
    </location>
</feature>
<feature type="compositionally biased region" description="Low complexity" evidence="5">
    <location>
        <begin position="1134"/>
        <end position="1150"/>
    </location>
</feature>
<evidence type="ECO:0000259" key="6">
    <source>
        <dbReference type="PROSITE" id="PS50106"/>
    </source>
</evidence>
<accession>A0A183CBW9</accession>
<reference evidence="8" key="3">
    <citation type="submission" date="2016-06" db="UniProtKB">
        <authorList>
            <consortium name="WormBaseParasite"/>
        </authorList>
    </citation>
    <scope>IDENTIFICATION</scope>
</reference>
<feature type="region of interest" description="Disordered" evidence="5">
    <location>
        <begin position="1063"/>
        <end position="1098"/>
    </location>
</feature>
<dbReference type="InterPro" id="IPR001478">
    <property type="entry name" value="PDZ"/>
</dbReference>
<feature type="region of interest" description="Disordered" evidence="5">
    <location>
        <begin position="187"/>
        <end position="224"/>
    </location>
</feature>
<feature type="domain" description="PDZ" evidence="6">
    <location>
        <begin position="2351"/>
        <end position="2413"/>
    </location>
</feature>
<keyword evidence="3" id="KW-0677">Repeat</keyword>
<feature type="compositionally biased region" description="Polar residues" evidence="5">
    <location>
        <begin position="2122"/>
        <end position="2131"/>
    </location>
</feature>
<feature type="domain" description="PDZ" evidence="6">
    <location>
        <begin position="1178"/>
        <end position="1264"/>
    </location>
</feature>
<comment type="subcellular location">
    <subcellularLocation>
        <location evidence="1">Membrane</location>
    </subcellularLocation>
</comment>
<dbReference type="Gene3D" id="2.30.42.10">
    <property type="match status" value="7"/>
</dbReference>
<feature type="domain" description="PDZ" evidence="6">
    <location>
        <begin position="2164"/>
        <end position="2275"/>
    </location>
</feature>
<keyword evidence="4" id="KW-0472">Membrane</keyword>
<sequence length="2413" mass="265396">MPNNEPTNTKRATTLSAPTDPRIDPRRKASKDEADKVRHALSELRKRNTELSADIHSLETAIGEPAFRRLIDQVTSAESSLAISSEPSSSTEDLKRQKIAQCKKVLGPKLSKLAGKGQTLHFGAVNPQHCLPRFFIAINSENRKLTAVSIVGPPDIKKRSSGALRVADEALSLDRSLISDLINKGQLDQQQTSTTKKNLQQAPHNGDNQLPQSAQSSRKRSCVEAAAERARNRVESALARAAEQQPPLVVFGVLRRDAKIMAVHNGTCFSHGMPFAAMGSATSPNRMDTSPSRSKFGTSPHRSGGVASLISQHPWEATKRLLLAAPLRLRSRLGTVVSRKASSTSSQSFSEDPFGGTPIWRLRDAASKPPPQFESALKPSFAAGIRGAKVRRRTESPRGLRRSVRDLRRRRRSGFAQLEREPRLLKQQRHDGVQMETLNDALRRKIGTIERLAQQLDAEVNKNSNEQNGAETKRQHFEATMKPKNEAESRALIGHFTQQKLELNILDPNVLNFAAELQHRMVEHLKAQYARKDGVLFEDHVKNMQLLLSDQSSGRPSVRWAKSVMDTKCRNDRGSSTVQLTNHSLTERVGQSGCVKTNLKLEQLWNPVRRIYLKPGSLKSTGLRLEKPRDASRRSSARALLHAGDALTGCQPQSERLGVPSFLRLEPQQMERWGSERWTPLDRKCFDLSRQRSRVSSIGDCRDSSGSTRRDSRWLNDLQNWVNPMRKLGQKCVVEECMLERRSGIECRSSVSKSEEQSQEAQAVSDWVVLHDQEVCAVPERDVIHDQEVQAVPGQVPLVTNGHILGWQKRKSTLSQRNFFHNFRTLKRKLTPSNNNNNNNRLAAERLSRMAANTEQDELWMEQRQRRKECERQRIVELTGDWVQVQIVHLPNVPEGLGFGIVGGHSTGVVVKSLIRGSVADKDMRLRPGDRILQIGHISTQGLNSQQVAALLRQQNAVVQLTVVRPIQLQDSDQDTPLCWTMSTRAALSADTLDEEVQARLEAFAKSRNKSCNGLHHHPKCAHGHAHLNQQNISAVGAAETISEGTEYPDQLALHHHHYNHQTTTTTTENTADAMMDTTNQPSTSTAGMQNECGGSHGHQIWAQSADKIGPTELLNSVGNTTSSSSRRRRGRTSRGPSNDNPSCSSSSDRLSLKQLQEMALTSFCRDKWTPGKFREIQIELERDKHIGLGITVAGYVYKKEEISGVFIKSLVPQSSAHLSRQIQLHDLIVEVNGRRLEGLSHAESVRTLIRSGQRVRLKLIRFEEGTPQAKCLKMLHEQELAAASQIESAGSSITAATVLPIVQTQQQYEQSLVDYKSYWATRLGPEYDIVLVDVRPDERVIEDGGLGIEWQGTVDICDGSQLCSHHFIESMRKDGPAAKTGALKAGDELLQVNETALFGESFVRVRNELNSAQKSCQFVRLIFCRRAEKEHINFVMPSSEQSLPLAYPILATMMALDEHFIKAKSELRLADLASAAENGPSTTVRCRTASAAAAASRWKRSRSLENLSGFAVWHCVPIVVTLRKDAKGLGFSVADYQDPSHPAERVIVIRSLVPGGAAQADGRIVPGDRLLFVNGEDLSSSSLERAVEVLKAAPIGQIVRLGIAKPVPIEQDAKGLGFSVADYQDPSHPAERVIVIRSLVPGGAAQADDKKKIKLKKVEIVPGDRLLFVNGEDLSSSSLERAVEVLKAAPIGQIVRLGIAKPVPIEQCRLDDTVPLISHSERLLAKSHSPRGRRRREPFGDHLLLNAQRHSLITSNPSSACSSQEEIWVGGHLERSLNPQLYFPSTADSRCSPLASPQSRLSSGMQTTTAWSPCSSRSLSPCASPASSLKGSWSYDITNLPSHLERHIKVLKTHLPLGVVLDANVDKAINGCVVKSICSKKALAKDGRIQPVDHIVKVNGESLRNVTNAQARAIMRRANLVGAQCGISYITSSDAKLWKERFQRGIVEMGNLTDGTTANAAEQLQQQQQQQQQDQLQSRLSPKVYPKFYRSPILDVPFESLESFSTSADTIAAVTVVQVENFVDKLLKSIFADAMFDVYILDRPDLQARHTVRPNRSASVAIEAAAVVEMATVSMPTTTRRASMVQGLIRTASSSLKRKTHRPTPPTEEHHRQIEKTMAAASTSKISPVHQTMGPPNAEEAKQFSEIMPEPAKAMNFWSEPRAVTLNRVHNETFGISIVGGRVEVSQRADNGTASSVPICGSGTGPTASSKTVSGIFIKSVVPDSPAGRSGQLFMGDRVLAVNDSDLTNTTHEHAVQVIKSAKNPVKFMVQSLQSLQAFVPSSSTKQSIVEVAEVGGTSGAAATFAIDLDPDSAAALERLEDDVEAEDAFRYTESKVVRKYAHLPGHPVLIRLRDIPRGGLGLILSARGSPLGAQNAAAIVVGVKSDSPLSLNVGDELLEVCQISGINQYLN</sequence>
<organism evidence="7 8">
    <name type="scientific">Globodera pallida</name>
    <name type="common">Potato cyst nematode worm</name>
    <name type="synonym">Heterodera pallida</name>
    <dbReference type="NCBI Taxonomy" id="36090"/>
    <lineage>
        <taxon>Eukaryota</taxon>
        <taxon>Metazoa</taxon>
        <taxon>Ecdysozoa</taxon>
        <taxon>Nematoda</taxon>
        <taxon>Chromadorea</taxon>
        <taxon>Rhabditida</taxon>
        <taxon>Tylenchina</taxon>
        <taxon>Tylenchomorpha</taxon>
        <taxon>Tylenchoidea</taxon>
        <taxon>Heteroderidae</taxon>
        <taxon>Heteroderinae</taxon>
        <taxon>Globodera</taxon>
    </lineage>
</organism>
<evidence type="ECO:0000256" key="2">
    <source>
        <dbReference type="ARBA" id="ARBA00022553"/>
    </source>
</evidence>
<feature type="compositionally biased region" description="Polar residues" evidence="5">
    <location>
        <begin position="281"/>
        <end position="301"/>
    </location>
</feature>
<evidence type="ECO:0000313" key="8">
    <source>
        <dbReference type="WBParaSite" id="GPLIN_001037000"/>
    </source>
</evidence>
<dbReference type="CDD" id="cd06669">
    <property type="entry name" value="PDZ5_MUPP1-like"/>
    <property type="match status" value="1"/>
</dbReference>
<feature type="compositionally biased region" description="Polar residues" evidence="5">
    <location>
        <begin position="1"/>
        <end position="17"/>
    </location>
</feature>
<feature type="compositionally biased region" description="Low complexity" evidence="5">
    <location>
        <begin position="1063"/>
        <end position="1079"/>
    </location>
</feature>
<feature type="compositionally biased region" description="Polar residues" evidence="5">
    <location>
        <begin position="1080"/>
        <end position="1089"/>
    </location>
</feature>
<feature type="domain" description="PDZ" evidence="6">
    <location>
        <begin position="1607"/>
        <end position="1691"/>
    </location>
</feature>
<dbReference type="PROSITE" id="PS50106">
    <property type="entry name" value="PDZ"/>
    <property type="match status" value="8"/>
</dbReference>
<evidence type="ECO:0000256" key="4">
    <source>
        <dbReference type="ARBA" id="ARBA00023136"/>
    </source>
</evidence>
<feature type="region of interest" description="Disordered" evidence="5">
    <location>
        <begin position="1"/>
        <end position="36"/>
    </location>
</feature>
<feature type="region of interest" description="Disordered" evidence="5">
    <location>
        <begin position="385"/>
        <end position="422"/>
    </location>
</feature>
<dbReference type="Proteomes" id="UP000050741">
    <property type="component" value="Unassembled WGS sequence"/>
</dbReference>
<name>A0A183CBW9_GLOPA</name>
<evidence type="ECO:0000256" key="3">
    <source>
        <dbReference type="ARBA" id="ARBA00022737"/>
    </source>
</evidence>
<dbReference type="InterPro" id="IPR036034">
    <property type="entry name" value="PDZ_sf"/>
</dbReference>
<feature type="region of interest" description="Disordered" evidence="5">
    <location>
        <begin position="281"/>
        <end position="305"/>
    </location>
</feature>
<reference evidence="7" key="2">
    <citation type="submission" date="2014-05" db="EMBL/GenBank/DDBJ databases">
        <title>The genome and life-stage specific transcriptomes of Globodera pallida elucidate key aspects of plant parasitism by a cyst nematode.</title>
        <authorList>
            <person name="Cotton J.A."/>
            <person name="Lilley C.J."/>
            <person name="Jones L.M."/>
            <person name="Kikuchi T."/>
            <person name="Reid A.J."/>
            <person name="Thorpe P."/>
            <person name="Tsai I.J."/>
            <person name="Beasley H."/>
            <person name="Blok V."/>
            <person name="Cock P.J.A."/>
            <person name="Van den Akker S.E."/>
            <person name="Holroyd N."/>
            <person name="Hunt M."/>
            <person name="Mantelin S."/>
            <person name="Naghra H."/>
            <person name="Pain A."/>
            <person name="Palomares-Rius J.E."/>
            <person name="Zarowiecki M."/>
            <person name="Berriman M."/>
            <person name="Jones J.T."/>
            <person name="Urwin P.E."/>
        </authorList>
    </citation>
    <scope>NUCLEOTIDE SEQUENCE [LARGE SCALE GENOMIC DNA]</scope>
    <source>
        <strain evidence="7">Lindley</strain>
    </source>
</reference>
<feature type="compositionally biased region" description="Basic and acidic residues" evidence="5">
    <location>
        <begin position="21"/>
        <end position="36"/>
    </location>
</feature>
<evidence type="ECO:0000256" key="5">
    <source>
        <dbReference type="SAM" id="MobiDB-lite"/>
    </source>
</evidence>
<dbReference type="WBParaSite" id="GPLIN_001037000">
    <property type="protein sequence ID" value="GPLIN_001037000"/>
    <property type="gene ID" value="GPLIN_001037000"/>
</dbReference>
<dbReference type="PANTHER" id="PTHR19964">
    <property type="entry name" value="MULTIPLE PDZ DOMAIN PROTEIN"/>
    <property type="match status" value="1"/>
</dbReference>
<dbReference type="CDD" id="cd06670">
    <property type="entry name" value="PDZ6_MUPP1-like"/>
    <property type="match status" value="1"/>
</dbReference>
<feature type="domain" description="PDZ" evidence="6">
    <location>
        <begin position="1332"/>
        <end position="1413"/>
    </location>
</feature>
<feature type="domain" description="PDZ" evidence="6">
    <location>
        <begin position="1520"/>
        <end position="1595"/>
    </location>
</feature>
<dbReference type="Pfam" id="PF00595">
    <property type="entry name" value="PDZ"/>
    <property type="match status" value="6"/>
</dbReference>
<keyword evidence="2" id="KW-0597">Phosphoprotein</keyword>
<reference evidence="7" key="1">
    <citation type="submission" date="2013-12" db="EMBL/GenBank/DDBJ databases">
        <authorList>
            <person name="Aslett M."/>
        </authorList>
    </citation>
    <scope>NUCLEOTIDE SEQUENCE [LARGE SCALE GENOMIC DNA]</scope>
    <source>
        <strain evidence="7">Lindley</strain>
    </source>
</reference>
<feature type="region of interest" description="Disordered" evidence="5">
    <location>
        <begin position="2122"/>
        <end position="2143"/>
    </location>
</feature>
<feature type="domain" description="PDZ" evidence="6">
    <location>
        <begin position="887"/>
        <end position="967"/>
    </location>
</feature>
<dbReference type="InterPro" id="IPR051342">
    <property type="entry name" value="PDZ_scaffold"/>
</dbReference>
<evidence type="ECO:0000313" key="7">
    <source>
        <dbReference type="Proteomes" id="UP000050741"/>
    </source>
</evidence>
<feature type="compositionally biased region" description="Low complexity" evidence="5">
    <location>
        <begin position="1116"/>
        <end position="1125"/>
    </location>
</feature>
<dbReference type="GO" id="GO:0016020">
    <property type="term" value="C:membrane"/>
    <property type="evidence" value="ECO:0007669"/>
    <property type="project" value="UniProtKB-SubCell"/>
</dbReference>
<proteinExistence type="predicted"/>
<dbReference type="FunFam" id="2.30.42.10:FF:000070">
    <property type="entry name" value="Multiple PDZ domain protein"/>
    <property type="match status" value="1"/>
</dbReference>
<feature type="compositionally biased region" description="Basic and acidic residues" evidence="5">
    <location>
        <begin position="393"/>
        <end position="406"/>
    </location>
</feature>
<dbReference type="SMART" id="SM00228">
    <property type="entry name" value="PDZ"/>
    <property type="match status" value="7"/>
</dbReference>
<dbReference type="SUPFAM" id="SSF50156">
    <property type="entry name" value="PDZ domain-like"/>
    <property type="match status" value="7"/>
</dbReference>
<dbReference type="PANTHER" id="PTHR19964:SF92">
    <property type="entry name" value="PATJ HOMOLOG"/>
    <property type="match status" value="1"/>
</dbReference>
<protein>
    <submittedName>
        <fullName evidence="8">PDZ domain-containing protein</fullName>
    </submittedName>
</protein>
<feature type="compositionally biased region" description="Polar residues" evidence="5">
    <location>
        <begin position="187"/>
        <end position="216"/>
    </location>
</feature>
<feature type="domain" description="PDZ" evidence="6">
    <location>
        <begin position="1848"/>
        <end position="1919"/>
    </location>
</feature>